<keyword evidence="6" id="KW-1185">Reference proteome</keyword>
<dbReference type="Pfam" id="PF00307">
    <property type="entry name" value="CH"/>
    <property type="match status" value="1"/>
</dbReference>
<comment type="caution">
    <text evidence="5">The sequence shown here is derived from an EMBL/GenBank/DDBJ whole genome shotgun (WGS) entry which is preliminary data.</text>
</comment>
<dbReference type="InterPro" id="IPR050606">
    <property type="entry name" value="Calponin-like"/>
</dbReference>
<gene>
    <name evidence="5" type="ORF">PHYPO_G00118330</name>
</gene>
<dbReference type="SMART" id="SM00033">
    <property type="entry name" value="CH"/>
    <property type="match status" value="1"/>
</dbReference>
<dbReference type="PRINTS" id="PR00890">
    <property type="entry name" value="TRANSGELIN"/>
</dbReference>
<dbReference type="PROSITE" id="PS01052">
    <property type="entry name" value="CALPONIN_1"/>
    <property type="match status" value="1"/>
</dbReference>
<dbReference type="PROSITE" id="PS51122">
    <property type="entry name" value="CALPONIN_2"/>
    <property type="match status" value="1"/>
</dbReference>
<dbReference type="SUPFAM" id="SSF47576">
    <property type="entry name" value="Calponin-homology domain, CH-domain"/>
    <property type="match status" value="1"/>
</dbReference>
<dbReference type="Proteomes" id="UP000327468">
    <property type="component" value="Chromosome 21"/>
</dbReference>
<evidence type="ECO:0000256" key="2">
    <source>
        <dbReference type="RuleBase" id="RU361224"/>
    </source>
</evidence>
<dbReference type="InterPro" id="IPR003096">
    <property type="entry name" value="SM22_calponin"/>
</dbReference>
<comment type="similarity">
    <text evidence="1 2">Belongs to the calponin family.</text>
</comment>
<dbReference type="Pfam" id="PF00402">
    <property type="entry name" value="Calponin"/>
    <property type="match status" value="1"/>
</dbReference>
<feature type="domain" description="Calponin-homology (CH)" evidence="4">
    <location>
        <begin position="129"/>
        <end position="240"/>
    </location>
</feature>
<evidence type="ECO:0000313" key="6">
    <source>
        <dbReference type="Proteomes" id="UP000327468"/>
    </source>
</evidence>
<dbReference type="PROSITE" id="PS50021">
    <property type="entry name" value="CH"/>
    <property type="match status" value="1"/>
</dbReference>
<evidence type="ECO:0000256" key="3">
    <source>
        <dbReference type="SAM" id="MobiDB-lite"/>
    </source>
</evidence>
<reference evidence="5 6" key="1">
    <citation type="submission" date="2019-06" db="EMBL/GenBank/DDBJ databases">
        <title>A chromosome-scale genome assembly of the striped catfish, Pangasianodon hypophthalmus.</title>
        <authorList>
            <person name="Wen M."/>
            <person name="Zahm M."/>
            <person name="Roques C."/>
            <person name="Cabau C."/>
            <person name="Klopp C."/>
            <person name="Donnadieu C."/>
            <person name="Jouanno E."/>
            <person name="Avarre J.-C."/>
            <person name="Campet M."/>
            <person name="Ha T.T.T."/>
            <person name="Dugue R."/>
            <person name="Lampietro C."/>
            <person name="Louis A."/>
            <person name="Herpin A."/>
            <person name="Echchiki A."/>
            <person name="Berthelot C."/>
            <person name="Parey E."/>
            <person name="Roest-Crollius H."/>
            <person name="Braasch I."/>
            <person name="Postlethwait J."/>
            <person name="Bobe J."/>
            <person name="Montfort J."/>
            <person name="Bouchez O."/>
            <person name="Begum T."/>
            <person name="Schartl M."/>
            <person name="Guiguen Y."/>
        </authorList>
    </citation>
    <scope>NUCLEOTIDE SEQUENCE [LARGE SCALE GENOMIC DNA]</scope>
    <source>
        <strain evidence="5 6">Indonesia</strain>
        <tissue evidence="5">Blood</tissue>
    </source>
</reference>
<feature type="region of interest" description="Disordered" evidence="3">
    <location>
        <begin position="282"/>
        <end position="305"/>
    </location>
</feature>
<dbReference type="PRINTS" id="PR00888">
    <property type="entry name" value="SM22CALPONIN"/>
</dbReference>
<dbReference type="EMBL" id="VFJC01000022">
    <property type="protein sequence ID" value="KAB5535495.1"/>
    <property type="molecule type" value="Genomic_DNA"/>
</dbReference>
<dbReference type="GO" id="GO:0007015">
    <property type="term" value="P:actin filament organization"/>
    <property type="evidence" value="ECO:0007669"/>
    <property type="project" value="TreeGrafter"/>
</dbReference>
<name>A0A5N5KYI1_PANHP</name>
<evidence type="ECO:0000256" key="1">
    <source>
        <dbReference type="ARBA" id="ARBA00009631"/>
    </source>
</evidence>
<protein>
    <recommendedName>
        <fullName evidence="2">Transgelin</fullName>
    </recommendedName>
</protein>
<dbReference type="InterPro" id="IPR000557">
    <property type="entry name" value="Calponin_repeat"/>
</dbReference>
<feature type="compositionally biased region" description="Polar residues" evidence="3">
    <location>
        <begin position="282"/>
        <end position="292"/>
    </location>
</feature>
<evidence type="ECO:0000259" key="4">
    <source>
        <dbReference type="PROSITE" id="PS50021"/>
    </source>
</evidence>
<proteinExistence type="inferred from homology"/>
<dbReference type="GO" id="GO:0015629">
    <property type="term" value="C:actin cytoskeleton"/>
    <property type="evidence" value="ECO:0007669"/>
    <property type="project" value="TreeGrafter"/>
</dbReference>
<dbReference type="AlphaFoldDB" id="A0A5N5KYI1"/>
<organism evidence="5 6">
    <name type="scientific">Pangasianodon hypophthalmus</name>
    <name type="common">Striped catfish</name>
    <name type="synonym">Helicophagus hypophthalmus</name>
    <dbReference type="NCBI Taxonomy" id="310915"/>
    <lineage>
        <taxon>Eukaryota</taxon>
        <taxon>Metazoa</taxon>
        <taxon>Chordata</taxon>
        <taxon>Craniata</taxon>
        <taxon>Vertebrata</taxon>
        <taxon>Euteleostomi</taxon>
        <taxon>Actinopterygii</taxon>
        <taxon>Neopterygii</taxon>
        <taxon>Teleostei</taxon>
        <taxon>Ostariophysi</taxon>
        <taxon>Siluriformes</taxon>
        <taxon>Pangasiidae</taxon>
        <taxon>Pangasianodon</taxon>
    </lineage>
</organism>
<evidence type="ECO:0000313" key="5">
    <source>
        <dbReference type="EMBL" id="KAB5535495.1"/>
    </source>
</evidence>
<accession>A0A5N5KYI1</accession>
<dbReference type="GO" id="GO:0051015">
    <property type="term" value="F:actin filament binding"/>
    <property type="evidence" value="ECO:0007669"/>
    <property type="project" value="TreeGrafter"/>
</dbReference>
<dbReference type="Gene3D" id="1.10.418.10">
    <property type="entry name" value="Calponin-like domain"/>
    <property type="match status" value="1"/>
</dbReference>
<dbReference type="PANTHER" id="PTHR47385">
    <property type="entry name" value="CALPONIN"/>
    <property type="match status" value="1"/>
</dbReference>
<dbReference type="PANTHER" id="PTHR47385:SF20">
    <property type="entry name" value="TRANSGELIN-2"/>
    <property type="match status" value="1"/>
</dbReference>
<dbReference type="FunFam" id="1.10.418.10:FF:000039">
    <property type="entry name" value="Transgelin"/>
    <property type="match status" value="1"/>
</dbReference>
<sequence length="305" mass="34059">MKWCCVVFREFFSLTKPEASWLKSSLLPDLFPNKASLLPAEEPALFRGRTLLPLHKTPTPRDPHAHTSQHTLLPNCAEDLHPKTYTQPRAWWCPDIKMAAQGTPAMANKGPSYGLSRQVQDKIDKKYDPELEQRLVEWIVAQCGSAVGKPADGKHGFQDWLKDGCVLSELINSLHDGDKPVKKIQSSPMAFKQMEQVSQFLNAAEAYGVTKTDMFQTVDLWEGKDLAAVQRTLMALGSIAVTKNDGTFRGNPDWFFKKAQENRRDFSEDQLKSGKNVIGLQMGSNKGASQAGMTGYGRPRQILNP</sequence>
<dbReference type="InterPro" id="IPR001715">
    <property type="entry name" value="CH_dom"/>
</dbReference>
<dbReference type="InterPro" id="IPR036872">
    <property type="entry name" value="CH_dom_sf"/>
</dbReference>